<name>A0ABX0WCF8_9RHOB</name>
<evidence type="ECO:0000313" key="2">
    <source>
        <dbReference type="Proteomes" id="UP001429564"/>
    </source>
</evidence>
<reference evidence="1 2" key="1">
    <citation type="submission" date="2018-05" db="EMBL/GenBank/DDBJ databases">
        <authorList>
            <person name="Zhang Y.-J."/>
        </authorList>
    </citation>
    <scope>NUCLEOTIDE SEQUENCE [LARGE SCALE GENOMIC DNA]</scope>
    <source>
        <strain evidence="1 2">CY04</strain>
    </source>
</reference>
<proteinExistence type="predicted"/>
<comment type="caution">
    <text evidence="1">The sequence shown here is derived from an EMBL/GenBank/DDBJ whole genome shotgun (WGS) entry which is preliminary data.</text>
</comment>
<protein>
    <submittedName>
        <fullName evidence="1">Uncharacterized protein</fullName>
    </submittedName>
</protein>
<dbReference type="RefSeq" id="WP_167685960.1">
    <property type="nucleotide sequence ID" value="NZ_QHLQ01000038.1"/>
</dbReference>
<gene>
    <name evidence="1" type="ORF">DL239_20605</name>
</gene>
<keyword evidence="2" id="KW-1185">Reference proteome</keyword>
<accession>A0ABX0WCF8</accession>
<dbReference type="EMBL" id="QHLQ01000038">
    <property type="protein sequence ID" value="NIZ63371.1"/>
    <property type="molecule type" value="Genomic_DNA"/>
</dbReference>
<dbReference type="Proteomes" id="UP001429564">
    <property type="component" value="Unassembled WGS sequence"/>
</dbReference>
<sequence length="166" mass="18808">MSKISGANLFKEPAKWPRIPPWWLLSSPTAAALLNVTPATLHNWRVRGEGPAAVPPMYLKPTQGDPIYYQFGVVRSWAAERLGLSYSIEDQCHDFYSPLIPPFADSERTIDDLAIKFDNIIAGERTRAKTGKPTLYIPLERLEEMDIYYSKQPRTLQPITMQASQT</sequence>
<organism evidence="1 2">
    <name type="scientific">Parasedimentitalea denitrificans</name>
    <dbReference type="NCBI Taxonomy" id="2211118"/>
    <lineage>
        <taxon>Bacteria</taxon>
        <taxon>Pseudomonadati</taxon>
        <taxon>Pseudomonadota</taxon>
        <taxon>Alphaproteobacteria</taxon>
        <taxon>Rhodobacterales</taxon>
        <taxon>Paracoccaceae</taxon>
        <taxon>Parasedimentitalea</taxon>
    </lineage>
</organism>
<evidence type="ECO:0000313" key="1">
    <source>
        <dbReference type="EMBL" id="NIZ63371.1"/>
    </source>
</evidence>